<organism evidence="4 5">
    <name type="scientific">Sphingobium phenoxybenzoativorans</name>
    <dbReference type="NCBI Taxonomy" id="1592790"/>
    <lineage>
        <taxon>Bacteria</taxon>
        <taxon>Pseudomonadati</taxon>
        <taxon>Pseudomonadota</taxon>
        <taxon>Alphaproteobacteria</taxon>
        <taxon>Sphingomonadales</taxon>
        <taxon>Sphingomonadaceae</taxon>
        <taxon>Sphingobium</taxon>
    </lineage>
</organism>
<evidence type="ECO:0000259" key="3">
    <source>
        <dbReference type="Pfam" id="PF06057"/>
    </source>
</evidence>
<dbReference type="InterPro" id="IPR029058">
    <property type="entry name" value="AB_hydrolase_fold"/>
</dbReference>
<feature type="chain" id="PRO_5036708859" evidence="1">
    <location>
        <begin position="25"/>
        <end position="488"/>
    </location>
</feature>
<sequence length="488" mass="51599">MRVGRSIRLASAFALIGLCGPAPAQSPGPPAPQVEKTYPGESSYVMKPFGKVAVYRPQGNPVGVALFLSGDGGWQPDVTGMSRALADHGILVAGVSTPALLRTMEAAKGKCINANYPLVDLARDIQHRMGVKSYMKPIIFGYSEGATLAYGSLAQWPNGGYRGVVSMGFSADIPGAKPYCAAPGFAAKRIAKPEKGWLFAPSSKVKVPWIVLQGQDDTVVNPAEARAFANKVPSTTFVALPRVGHGYQVQANWVPQLMTAIAPMLQPTYALPSGPRPPVALPPDLPLTIVQPKGGKPSDTMAVIYSGDGGWVGIDRDVAGEIARAGIPVVGMDSLSYFWSARTPRGAGADLGKIVNAFSQRWHRPKVVLIGYSFGADVMPYMVANMDPAARAKVAAVNLLGLSPSADFQFRLGSWLDIPSAQAMPTIPAVTRLRGLPIRCVRGMDEDDSACPAIPRGIASIFTVPGGHHFNRNAPLLARIILSGRTTA</sequence>
<evidence type="ECO:0000259" key="2">
    <source>
        <dbReference type="Pfam" id="PF03959"/>
    </source>
</evidence>
<reference evidence="4" key="1">
    <citation type="submission" date="2021-04" db="EMBL/GenBank/DDBJ databases">
        <title>Isolation of p-tert-butylphenol degrading bacteria Sphingobium phenoxybenzoativorans Tas13 from active sludge.</title>
        <authorList>
            <person name="Li Y."/>
        </authorList>
    </citation>
    <scope>NUCLEOTIDE SEQUENCE</scope>
    <source>
        <strain evidence="4">Tas13</strain>
    </source>
</reference>
<accession>A0A975K4T4</accession>
<dbReference type="SUPFAM" id="SSF53474">
    <property type="entry name" value="alpha/beta-Hydrolases"/>
    <property type="match status" value="2"/>
</dbReference>
<name>A0A975K4T4_9SPHN</name>
<feature type="signal peptide" evidence="1">
    <location>
        <begin position="1"/>
        <end position="24"/>
    </location>
</feature>
<dbReference type="Gene3D" id="3.40.50.1820">
    <property type="entry name" value="alpha/beta hydrolase"/>
    <property type="match status" value="2"/>
</dbReference>
<feature type="domain" description="Bacterial virulence" evidence="3">
    <location>
        <begin position="299"/>
        <end position="483"/>
    </location>
</feature>
<protein>
    <submittedName>
        <fullName evidence="4">Virulence factor family protein</fullName>
    </submittedName>
</protein>
<keyword evidence="5" id="KW-1185">Reference proteome</keyword>
<dbReference type="PIRSF" id="PIRSF029063">
    <property type="entry name" value="IV_sec_VirJ"/>
    <property type="match status" value="1"/>
</dbReference>
<proteinExistence type="predicted"/>
<dbReference type="EMBL" id="CP073910">
    <property type="protein sequence ID" value="QUT04399.1"/>
    <property type="molecule type" value="Genomic_DNA"/>
</dbReference>
<dbReference type="Pfam" id="PF06057">
    <property type="entry name" value="VirJ"/>
    <property type="match status" value="1"/>
</dbReference>
<dbReference type="InterPro" id="IPR010333">
    <property type="entry name" value="VirJ"/>
</dbReference>
<dbReference type="AlphaFoldDB" id="A0A975K4T4"/>
<evidence type="ECO:0000256" key="1">
    <source>
        <dbReference type="SAM" id="SignalP"/>
    </source>
</evidence>
<dbReference type="InterPro" id="IPR011225">
    <property type="entry name" value="IV_sec_VirJ"/>
</dbReference>
<evidence type="ECO:0000313" key="4">
    <source>
        <dbReference type="EMBL" id="QUT04399.1"/>
    </source>
</evidence>
<feature type="domain" description="Serine hydrolase" evidence="2">
    <location>
        <begin position="139"/>
        <end position="237"/>
    </location>
</feature>
<gene>
    <name evidence="4" type="ORF">KFK14_15165</name>
</gene>
<dbReference type="RefSeq" id="WP_212608226.1">
    <property type="nucleotide sequence ID" value="NZ_CP073910.1"/>
</dbReference>
<evidence type="ECO:0000313" key="5">
    <source>
        <dbReference type="Proteomes" id="UP000681425"/>
    </source>
</evidence>
<dbReference type="Pfam" id="PF03959">
    <property type="entry name" value="FSH1"/>
    <property type="match status" value="1"/>
</dbReference>
<dbReference type="InterPro" id="IPR005645">
    <property type="entry name" value="FSH-like_dom"/>
</dbReference>
<dbReference type="KEGG" id="spph:KFK14_15165"/>
<keyword evidence="1" id="KW-0732">Signal</keyword>
<dbReference type="Proteomes" id="UP000681425">
    <property type="component" value="Chromosome"/>
</dbReference>